<dbReference type="Proteomes" id="UP000590740">
    <property type="component" value="Unassembled WGS sequence"/>
</dbReference>
<evidence type="ECO:0000256" key="1">
    <source>
        <dbReference type="SAM" id="SignalP"/>
    </source>
</evidence>
<name>A0A7W8DM93_9BACT</name>
<dbReference type="PROSITE" id="PS51257">
    <property type="entry name" value="PROKAR_LIPOPROTEIN"/>
    <property type="match status" value="1"/>
</dbReference>
<evidence type="ECO:0000313" key="3">
    <source>
        <dbReference type="Proteomes" id="UP000590740"/>
    </source>
</evidence>
<proteinExistence type="predicted"/>
<reference evidence="2 3" key="1">
    <citation type="submission" date="2020-08" db="EMBL/GenBank/DDBJ databases">
        <title>Genomic Encyclopedia of Type Strains, Phase IV (KMG-IV): sequencing the most valuable type-strain genomes for metagenomic binning, comparative biology and taxonomic classification.</title>
        <authorList>
            <person name="Goeker M."/>
        </authorList>
    </citation>
    <scope>NUCLEOTIDE SEQUENCE [LARGE SCALE GENOMIC DNA]</scope>
    <source>
        <strain evidence="2 3">DSM 12252</strain>
    </source>
</reference>
<dbReference type="Pfam" id="PF11172">
    <property type="entry name" value="DUF2959"/>
    <property type="match status" value="1"/>
</dbReference>
<dbReference type="EMBL" id="JACHIG010000013">
    <property type="protein sequence ID" value="MBB5035148.1"/>
    <property type="molecule type" value="Genomic_DNA"/>
</dbReference>
<dbReference type="InterPro" id="IPR021342">
    <property type="entry name" value="DUF2959"/>
</dbReference>
<comment type="caution">
    <text evidence="2">The sequence shown here is derived from an EMBL/GenBank/DDBJ whole genome shotgun (WGS) entry which is preliminary data.</text>
</comment>
<protein>
    <submittedName>
        <fullName evidence="2">Cell fate (Sporulation/competence/biofilm development) regulator YmcA (YheA/YmcA/DUF963 family)</fullName>
    </submittedName>
</protein>
<keyword evidence="1" id="KW-0732">Signal</keyword>
<organism evidence="2 3">
    <name type="scientific">Prosthecobacter vanneervenii</name>
    <dbReference type="NCBI Taxonomy" id="48466"/>
    <lineage>
        <taxon>Bacteria</taxon>
        <taxon>Pseudomonadati</taxon>
        <taxon>Verrucomicrobiota</taxon>
        <taxon>Verrucomicrobiia</taxon>
        <taxon>Verrucomicrobiales</taxon>
        <taxon>Verrucomicrobiaceae</taxon>
        <taxon>Prosthecobacter</taxon>
    </lineage>
</organism>
<feature type="signal peptide" evidence="1">
    <location>
        <begin position="1"/>
        <end position="24"/>
    </location>
</feature>
<accession>A0A7W8DM93</accession>
<dbReference type="RefSeq" id="WP_184343638.1">
    <property type="nucleotide sequence ID" value="NZ_JACHIG010000013.1"/>
</dbReference>
<feature type="chain" id="PRO_5030945681" evidence="1">
    <location>
        <begin position="25"/>
        <end position="210"/>
    </location>
</feature>
<dbReference type="AlphaFoldDB" id="A0A7W8DM93"/>
<keyword evidence="3" id="KW-1185">Reference proteome</keyword>
<gene>
    <name evidence="2" type="ORF">HNQ65_004756</name>
</gene>
<sequence>MHARLFLVGLAAALTACSSLYYSAWEKLGYEKRDLLKSAVKKARGEQKEAGEQFQDALTQLKKLTNYNGGNLESAYNRFKGEYEDCESQADQVRRQIREVDTVAHDLFREWEGEIRQYQNASLAADSRRKLAETRSRFEPLSRSLHAAEATMDPVLRQFHDQVLYLKHNLNAAAIGSLRGTADNIQSDIQRLLEQMNRSIAEADRFIQTL</sequence>
<evidence type="ECO:0000313" key="2">
    <source>
        <dbReference type="EMBL" id="MBB5035148.1"/>
    </source>
</evidence>